<evidence type="ECO:0000256" key="1">
    <source>
        <dbReference type="ARBA" id="ARBA00008814"/>
    </source>
</evidence>
<proteinExistence type="inferred from homology"/>
<dbReference type="Proteomes" id="UP001605989">
    <property type="component" value="Unassembled WGS sequence"/>
</dbReference>
<keyword evidence="2" id="KW-0472">Membrane</keyword>
<evidence type="ECO:0000259" key="3">
    <source>
        <dbReference type="PROSITE" id="PS50983"/>
    </source>
</evidence>
<dbReference type="PROSITE" id="PS50983">
    <property type="entry name" value="FE_B12_PBP"/>
    <property type="match status" value="1"/>
</dbReference>
<dbReference type="Gene3D" id="3.40.50.1980">
    <property type="entry name" value="Nitrogenase molybdenum iron protein domain"/>
    <property type="match status" value="2"/>
</dbReference>
<feature type="transmembrane region" description="Helical" evidence="2">
    <location>
        <begin position="7"/>
        <end position="25"/>
    </location>
</feature>
<keyword evidence="2" id="KW-1133">Transmembrane helix</keyword>
<dbReference type="PANTHER" id="PTHR30535:SF34">
    <property type="entry name" value="MOLYBDATE-BINDING PROTEIN MOLA"/>
    <property type="match status" value="1"/>
</dbReference>
<sequence length="321" mass="35185">MQHILKGIIAIVCLIILGIVAYLMIAPEDTAPRAQTRQVTDATGQKLTIPVHPQRVVFLNVSNLDLYYAAGGRDTIAGKPTSDSMSPELADAMKDVPAVGIIHSPNMETILSLKPDLVIGVNVPFHNQIRQTLEQNGIPLYINSLDSLEDTEKTLRFFGELTGKEGEANARADEIKKRCDAVVEAASHETSPRSLIVFSSPESNNMATSYSFSGDLLKRLHGTNIADLDSSLQGPYVPLSMEYVIKNDPQVIFIISMGQSADELKRFRQSMSDSDAWSQVTAVREGRVYELPARLFTVNPGSHIADAMEYMSQCLYQGGTL</sequence>
<reference evidence="4 5" key="1">
    <citation type="submission" date="2024-10" db="EMBL/GenBank/DDBJ databases">
        <authorList>
            <person name="Sang B.-I."/>
            <person name="Prabhaharan D."/>
        </authorList>
    </citation>
    <scope>NUCLEOTIDE SEQUENCE [LARGE SCALE GENOMIC DNA]</scope>
    <source>
        <strain evidence="4 5">MH</strain>
    </source>
</reference>
<comment type="caution">
    <text evidence="4">The sequence shown here is derived from an EMBL/GenBank/DDBJ whole genome shotgun (WGS) entry which is preliminary data.</text>
</comment>
<dbReference type="RefSeq" id="WP_257536641.1">
    <property type="nucleotide sequence ID" value="NZ_CP011940.1"/>
</dbReference>
<dbReference type="PANTHER" id="PTHR30535">
    <property type="entry name" value="VITAMIN B12-BINDING PROTEIN"/>
    <property type="match status" value="1"/>
</dbReference>
<evidence type="ECO:0000313" key="4">
    <source>
        <dbReference type="EMBL" id="MFG6273925.1"/>
    </source>
</evidence>
<dbReference type="EMBL" id="JBIEKR010000011">
    <property type="protein sequence ID" value="MFG6273925.1"/>
    <property type="molecule type" value="Genomic_DNA"/>
</dbReference>
<protein>
    <submittedName>
        <fullName evidence="4">ABC transporter substrate-binding protein</fullName>
    </submittedName>
</protein>
<evidence type="ECO:0000256" key="2">
    <source>
        <dbReference type="SAM" id="Phobius"/>
    </source>
</evidence>
<evidence type="ECO:0000313" key="5">
    <source>
        <dbReference type="Proteomes" id="UP001605989"/>
    </source>
</evidence>
<gene>
    <name evidence="4" type="ORF">ACGTZG_12085</name>
</gene>
<dbReference type="SUPFAM" id="SSF53807">
    <property type="entry name" value="Helical backbone' metal receptor"/>
    <property type="match status" value="1"/>
</dbReference>
<keyword evidence="2" id="KW-0812">Transmembrane</keyword>
<name>A0ABW7DV83_9FIRM</name>
<keyword evidence="5" id="KW-1185">Reference proteome</keyword>
<feature type="domain" description="Fe/B12 periplasmic-binding" evidence="3">
    <location>
        <begin position="55"/>
        <end position="319"/>
    </location>
</feature>
<dbReference type="Pfam" id="PF01497">
    <property type="entry name" value="Peripla_BP_2"/>
    <property type="match status" value="1"/>
</dbReference>
<dbReference type="InterPro" id="IPR002491">
    <property type="entry name" value="ABC_transptr_periplasmic_BD"/>
</dbReference>
<accession>A0ABW7DV83</accession>
<comment type="similarity">
    <text evidence="1">Belongs to the bacterial solute-binding protein 8 family.</text>
</comment>
<dbReference type="InterPro" id="IPR050902">
    <property type="entry name" value="ABC_Transporter_SBP"/>
</dbReference>
<organism evidence="4 5">
    <name type="scientific">Megasphaera hexanoica</name>
    <dbReference type="NCBI Taxonomy" id="1675036"/>
    <lineage>
        <taxon>Bacteria</taxon>
        <taxon>Bacillati</taxon>
        <taxon>Bacillota</taxon>
        <taxon>Negativicutes</taxon>
        <taxon>Veillonellales</taxon>
        <taxon>Veillonellaceae</taxon>
        <taxon>Megasphaera</taxon>
    </lineage>
</organism>